<protein>
    <submittedName>
        <fullName evidence="1">Sulfur carrier protein ThiS</fullName>
    </submittedName>
</protein>
<accession>A0A511Z602</accession>
<dbReference type="CDD" id="cd00565">
    <property type="entry name" value="Ubl_ThiS"/>
    <property type="match status" value="1"/>
</dbReference>
<dbReference type="Gene3D" id="3.10.20.30">
    <property type="match status" value="1"/>
</dbReference>
<name>A0A511Z602_9BACL</name>
<dbReference type="InterPro" id="IPR012675">
    <property type="entry name" value="Beta-grasp_dom_sf"/>
</dbReference>
<dbReference type="SUPFAM" id="SSF54285">
    <property type="entry name" value="MoaD/ThiS"/>
    <property type="match status" value="1"/>
</dbReference>
<dbReference type="PANTHER" id="PTHR34472:SF1">
    <property type="entry name" value="SULFUR CARRIER PROTEIN THIS"/>
    <property type="match status" value="1"/>
</dbReference>
<dbReference type="Pfam" id="PF02597">
    <property type="entry name" value="ThiS"/>
    <property type="match status" value="1"/>
</dbReference>
<dbReference type="InterPro" id="IPR016155">
    <property type="entry name" value="Mopterin_synth/thiamin_S_b"/>
</dbReference>
<organism evidence="1 2">
    <name type="scientific">Sporosarcina luteola</name>
    <dbReference type="NCBI Taxonomy" id="582850"/>
    <lineage>
        <taxon>Bacteria</taxon>
        <taxon>Bacillati</taxon>
        <taxon>Bacillota</taxon>
        <taxon>Bacilli</taxon>
        <taxon>Bacillales</taxon>
        <taxon>Caryophanaceae</taxon>
        <taxon>Sporosarcina</taxon>
    </lineage>
</organism>
<keyword evidence="2" id="KW-1185">Reference proteome</keyword>
<dbReference type="InterPro" id="IPR010035">
    <property type="entry name" value="Thi_S"/>
</dbReference>
<dbReference type="PANTHER" id="PTHR34472">
    <property type="entry name" value="SULFUR CARRIER PROTEIN THIS"/>
    <property type="match status" value="1"/>
</dbReference>
<proteinExistence type="predicted"/>
<comment type="caution">
    <text evidence="1">The sequence shown here is derived from an EMBL/GenBank/DDBJ whole genome shotgun (WGS) entry which is preliminary data.</text>
</comment>
<reference evidence="1 2" key="1">
    <citation type="submission" date="2019-07" db="EMBL/GenBank/DDBJ databases">
        <title>Whole genome shotgun sequence of Sporosarcina luteola NBRC 105378.</title>
        <authorList>
            <person name="Hosoyama A."/>
            <person name="Uohara A."/>
            <person name="Ohji S."/>
            <person name="Ichikawa N."/>
        </authorList>
    </citation>
    <scope>NUCLEOTIDE SEQUENCE [LARGE SCALE GENOMIC DNA]</scope>
    <source>
        <strain evidence="1 2">NBRC 105378</strain>
    </source>
</reference>
<dbReference type="EMBL" id="BJYL01000015">
    <property type="protein sequence ID" value="GEN82879.1"/>
    <property type="molecule type" value="Genomic_DNA"/>
</dbReference>
<dbReference type="NCBIfam" id="TIGR01683">
    <property type="entry name" value="thiS"/>
    <property type="match status" value="1"/>
</dbReference>
<evidence type="ECO:0000313" key="1">
    <source>
        <dbReference type="EMBL" id="GEN82879.1"/>
    </source>
</evidence>
<dbReference type="OrthoDB" id="9798559at2"/>
<sequence length="67" mass="7515">MELLINNDKIKIPDEIGNVSVLLEHFQLDKHIVIVEVNGVILDKTNHRDTRLSDGDKIEIVHFVGGG</sequence>
<dbReference type="Proteomes" id="UP000321901">
    <property type="component" value="Unassembled WGS sequence"/>
</dbReference>
<dbReference type="AlphaFoldDB" id="A0A511Z602"/>
<dbReference type="RefSeq" id="WP_147056282.1">
    <property type="nucleotide sequence ID" value="NZ_BJYL01000015.1"/>
</dbReference>
<evidence type="ECO:0000313" key="2">
    <source>
        <dbReference type="Proteomes" id="UP000321901"/>
    </source>
</evidence>
<dbReference type="InterPro" id="IPR003749">
    <property type="entry name" value="ThiS/MoaD-like"/>
</dbReference>
<gene>
    <name evidence="1" type="primary">thiS</name>
    <name evidence="1" type="ORF">SLU01_11910</name>
</gene>